<keyword evidence="3" id="KW-1185">Reference proteome</keyword>
<reference evidence="2 3" key="1">
    <citation type="submission" date="2018-10" db="EMBL/GenBank/DDBJ databases">
        <title>Genomic Encyclopedia of Archaeal and Bacterial Type Strains, Phase II (KMG-II): from individual species to whole genera.</title>
        <authorList>
            <person name="Goeker M."/>
        </authorList>
    </citation>
    <scope>NUCLEOTIDE SEQUENCE [LARGE SCALE GENOMIC DNA]</scope>
    <source>
        <strain evidence="2 3">DSM 23424</strain>
    </source>
</reference>
<keyword evidence="1" id="KW-0472">Membrane</keyword>
<feature type="transmembrane region" description="Helical" evidence="1">
    <location>
        <begin position="57"/>
        <end position="78"/>
    </location>
</feature>
<comment type="caution">
    <text evidence="2">The sequence shown here is derived from an EMBL/GenBank/DDBJ whole genome shotgun (WGS) entry which is preliminary data.</text>
</comment>
<proteinExistence type="predicted"/>
<name>A0A3L9YZ61_9FLAO</name>
<evidence type="ECO:0000256" key="1">
    <source>
        <dbReference type="SAM" id="Phobius"/>
    </source>
</evidence>
<protein>
    <submittedName>
        <fullName evidence="2">Uncharacterized protein</fullName>
    </submittedName>
</protein>
<dbReference type="EMBL" id="REFC01000011">
    <property type="protein sequence ID" value="RMA65936.1"/>
    <property type="molecule type" value="Genomic_DNA"/>
</dbReference>
<feature type="transmembrane region" description="Helical" evidence="1">
    <location>
        <begin position="148"/>
        <end position="170"/>
    </location>
</feature>
<gene>
    <name evidence="2" type="ORF">BXY75_0352</name>
</gene>
<organism evidence="2 3">
    <name type="scientific">Ulvibacter antarcticus</name>
    <dbReference type="NCBI Taxonomy" id="442714"/>
    <lineage>
        <taxon>Bacteria</taxon>
        <taxon>Pseudomonadati</taxon>
        <taxon>Bacteroidota</taxon>
        <taxon>Flavobacteriia</taxon>
        <taxon>Flavobacteriales</taxon>
        <taxon>Flavobacteriaceae</taxon>
        <taxon>Ulvibacter</taxon>
    </lineage>
</organism>
<evidence type="ECO:0000313" key="2">
    <source>
        <dbReference type="EMBL" id="RMA65936.1"/>
    </source>
</evidence>
<feature type="transmembrane region" description="Helical" evidence="1">
    <location>
        <begin position="117"/>
        <end position="136"/>
    </location>
</feature>
<dbReference type="RefSeq" id="WP_121905959.1">
    <property type="nucleotide sequence ID" value="NZ_REFC01000011.1"/>
</dbReference>
<feature type="transmembrane region" description="Helical" evidence="1">
    <location>
        <begin position="209"/>
        <end position="230"/>
    </location>
</feature>
<keyword evidence="1" id="KW-0812">Transmembrane</keyword>
<keyword evidence="1" id="KW-1133">Transmembrane helix</keyword>
<feature type="transmembrane region" description="Helical" evidence="1">
    <location>
        <begin position="84"/>
        <end position="105"/>
    </location>
</feature>
<dbReference type="AlphaFoldDB" id="A0A3L9YZ61"/>
<feature type="transmembrane region" description="Helical" evidence="1">
    <location>
        <begin position="182"/>
        <end position="203"/>
    </location>
</feature>
<evidence type="ECO:0000313" key="3">
    <source>
        <dbReference type="Proteomes" id="UP000271339"/>
    </source>
</evidence>
<feature type="transmembrane region" description="Helical" evidence="1">
    <location>
        <begin position="29"/>
        <end position="50"/>
    </location>
</feature>
<accession>A0A3L9YZ61</accession>
<sequence length="251" mass="28868">MPIILRRIFLFLILSTAILVIYFEIVKEFGFGIGANLLFLSLITIMHISTDKPRSKIFISVLLLFIASMLLNIINYYLIVNAIAVLYANEIFLIIGFVLMMREVIRECRKEFVIKNYSWPVAIILILDGIIIYKIMALIDEFHLSISHVLYGFIFTILKLLVLSIGLIYYFMSSYKTRKVSFLIGALALFFMSDIIETSNYLFFIKDPLVAGGVLNSGLSMLGVVLFYLYCTYPEQEDIMDNNESFFNTLL</sequence>
<dbReference type="Proteomes" id="UP000271339">
    <property type="component" value="Unassembled WGS sequence"/>
</dbReference>
<feature type="transmembrane region" description="Helical" evidence="1">
    <location>
        <begin position="7"/>
        <end position="23"/>
    </location>
</feature>